<feature type="non-terminal residue" evidence="10">
    <location>
        <position position="353"/>
    </location>
</feature>
<evidence type="ECO:0000256" key="6">
    <source>
        <dbReference type="ARBA" id="ARBA00023136"/>
    </source>
</evidence>
<dbReference type="Pfam" id="PF00528">
    <property type="entry name" value="BPD_transp_1"/>
    <property type="match status" value="1"/>
</dbReference>
<organism evidence="10 11">
    <name type="scientific">Nocardiopsis sediminis</name>
    <dbReference type="NCBI Taxonomy" id="1778267"/>
    <lineage>
        <taxon>Bacteria</taxon>
        <taxon>Bacillati</taxon>
        <taxon>Actinomycetota</taxon>
        <taxon>Actinomycetes</taxon>
        <taxon>Streptosporangiales</taxon>
        <taxon>Nocardiopsidaceae</taxon>
        <taxon>Nocardiopsis</taxon>
    </lineage>
</organism>
<dbReference type="PANTHER" id="PTHR47737:SF1">
    <property type="entry name" value="GLYCINE BETAINE_PROLINE BETAINE TRANSPORT SYSTEM PERMEASE PROTEIN PROW"/>
    <property type="match status" value="1"/>
</dbReference>
<keyword evidence="6 7" id="KW-0472">Membrane</keyword>
<keyword evidence="5 7" id="KW-1133">Transmembrane helix</keyword>
<feature type="transmembrane region" description="Helical" evidence="7">
    <location>
        <begin position="141"/>
        <end position="158"/>
    </location>
</feature>
<reference evidence="11" key="1">
    <citation type="journal article" date="2019" name="Int. J. Syst. Evol. Microbiol.">
        <title>The Global Catalogue of Microorganisms (GCM) 10K type strain sequencing project: providing services to taxonomists for standard genome sequencing and annotation.</title>
        <authorList>
            <consortium name="The Broad Institute Genomics Platform"/>
            <consortium name="The Broad Institute Genome Sequencing Center for Infectious Disease"/>
            <person name="Wu L."/>
            <person name="Ma J."/>
        </authorList>
    </citation>
    <scope>NUCLEOTIDE SEQUENCE [LARGE SCALE GENOMIC DNA]</scope>
    <source>
        <strain evidence="11">TBRC 1826</strain>
    </source>
</reference>
<feature type="domain" description="ABC transmembrane type-1" evidence="9">
    <location>
        <begin position="160"/>
        <end position="339"/>
    </location>
</feature>
<dbReference type="Proteomes" id="UP001595847">
    <property type="component" value="Unassembled WGS sequence"/>
</dbReference>
<evidence type="ECO:0000256" key="1">
    <source>
        <dbReference type="ARBA" id="ARBA00004141"/>
    </source>
</evidence>
<comment type="subcellular location">
    <subcellularLocation>
        <location evidence="7">Cell membrane</location>
        <topology evidence="7">Multi-pass membrane protein</topology>
    </subcellularLocation>
    <subcellularLocation>
        <location evidence="1">Membrane</location>
        <topology evidence="1">Multi-pass membrane protein</topology>
    </subcellularLocation>
</comment>
<feature type="transmembrane region" description="Helical" evidence="7">
    <location>
        <begin position="279"/>
        <end position="305"/>
    </location>
</feature>
<dbReference type="PROSITE" id="PS50928">
    <property type="entry name" value="ABC_TM1"/>
    <property type="match status" value="1"/>
</dbReference>
<feature type="compositionally biased region" description="Low complexity" evidence="8">
    <location>
        <begin position="1"/>
        <end position="19"/>
    </location>
</feature>
<evidence type="ECO:0000313" key="11">
    <source>
        <dbReference type="Proteomes" id="UP001595847"/>
    </source>
</evidence>
<dbReference type="RefSeq" id="WP_378536036.1">
    <property type="nucleotide sequence ID" value="NZ_JBHSBH010000013.1"/>
</dbReference>
<dbReference type="EMBL" id="JBHSBH010000013">
    <property type="protein sequence ID" value="MFC3998298.1"/>
    <property type="molecule type" value="Genomic_DNA"/>
</dbReference>
<dbReference type="InterPro" id="IPR035906">
    <property type="entry name" value="MetI-like_sf"/>
</dbReference>
<comment type="similarity">
    <text evidence="7">Belongs to the binding-protein-dependent transport system permease family.</text>
</comment>
<dbReference type="CDD" id="cd06261">
    <property type="entry name" value="TM_PBP2"/>
    <property type="match status" value="1"/>
</dbReference>
<dbReference type="InterPro" id="IPR000515">
    <property type="entry name" value="MetI-like"/>
</dbReference>
<evidence type="ECO:0000256" key="3">
    <source>
        <dbReference type="ARBA" id="ARBA00022475"/>
    </source>
</evidence>
<feature type="transmembrane region" description="Helical" evidence="7">
    <location>
        <begin position="207"/>
        <end position="234"/>
    </location>
</feature>
<gene>
    <name evidence="10" type="ORF">ACFOVU_20400</name>
</gene>
<keyword evidence="4 7" id="KW-0812">Transmembrane</keyword>
<accession>A0ABV8FUY1</accession>
<evidence type="ECO:0000256" key="8">
    <source>
        <dbReference type="SAM" id="MobiDB-lite"/>
    </source>
</evidence>
<proteinExistence type="inferred from homology"/>
<name>A0ABV8FUY1_9ACTN</name>
<keyword evidence="2 7" id="KW-0813">Transport</keyword>
<evidence type="ECO:0000256" key="4">
    <source>
        <dbReference type="ARBA" id="ARBA00022692"/>
    </source>
</evidence>
<dbReference type="Gene3D" id="1.10.3720.10">
    <property type="entry name" value="MetI-like"/>
    <property type="match status" value="1"/>
</dbReference>
<evidence type="ECO:0000313" key="10">
    <source>
        <dbReference type="EMBL" id="MFC3998298.1"/>
    </source>
</evidence>
<keyword evidence="11" id="KW-1185">Reference proteome</keyword>
<evidence type="ECO:0000256" key="7">
    <source>
        <dbReference type="RuleBase" id="RU363032"/>
    </source>
</evidence>
<comment type="caution">
    <text evidence="10">The sequence shown here is derived from an EMBL/GenBank/DDBJ whole genome shotgun (WGS) entry which is preliminary data.</text>
</comment>
<evidence type="ECO:0000259" key="9">
    <source>
        <dbReference type="PROSITE" id="PS50928"/>
    </source>
</evidence>
<keyword evidence="3" id="KW-1003">Cell membrane</keyword>
<dbReference type="PANTHER" id="PTHR47737">
    <property type="entry name" value="GLYCINE BETAINE/PROLINE BETAINE TRANSPORT SYSTEM PERMEASE PROTEIN PROW"/>
    <property type="match status" value="1"/>
</dbReference>
<evidence type="ECO:0000256" key="2">
    <source>
        <dbReference type="ARBA" id="ARBA00022448"/>
    </source>
</evidence>
<protein>
    <submittedName>
        <fullName evidence="10">ABC transporter permease</fullName>
    </submittedName>
</protein>
<feature type="transmembrane region" description="Helical" evidence="7">
    <location>
        <begin position="93"/>
        <end position="112"/>
    </location>
</feature>
<evidence type="ECO:0000256" key="5">
    <source>
        <dbReference type="ARBA" id="ARBA00022989"/>
    </source>
</evidence>
<feature type="transmembrane region" description="Helical" evidence="7">
    <location>
        <begin position="164"/>
        <end position="186"/>
    </location>
</feature>
<dbReference type="SUPFAM" id="SSF161098">
    <property type="entry name" value="MetI-like"/>
    <property type="match status" value="1"/>
</dbReference>
<feature type="region of interest" description="Disordered" evidence="8">
    <location>
        <begin position="1"/>
        <end position="21"/>
    </location>
</feature>
<sequence>MSATSAPTAPASAPSAAAPLRGTRPAGAAALVRSRPVQALAVAAVLLAGFALSRALGPSAWLGPFPDTAGQWLIARLDGVYAWIVANRNTSPLFLYGFNYISVGLGSAVVLVNQALTLLTWPGVVVLGTLATWRAAGWRTVPVVLAAFAVFGLAGLWAEAMTTLALIITSVLIALVIGVPLGILAGRSDGFDRLLRPVLDFMQIMPAFAYLMPMVLLFGIGNPSAAVATAVYAIPPAVRITALAIREVDPGAVEATTSLGSTPWQLLTKVQLPLARRTILLGINQTIMLAVSMVVIASVIGAGGLGDAIYQALSKVNVGQAVEAGTAIVLLAIALDRVTGAAGNGEGAGAGRG</sequence>